<feature type="region of interest" description="Disordered" evidence="1">
    <location>
        <begin position="68"/>
        <end position="150"/>
    </location>
</feature>
<evidence type="ECO:0000313" key="3">
    <source>
        <dbReference type="EMBL" id="EJK44354.1"/>
    </source>
</evidence>
<organism evidence="3 4">
    <name type="scientific">Thalassiosira oceanica</name>
    <name type="common">Marine diatom</name>
    <dbReference type="NCBI Taxonomy" id="159749"/>
    <lineage>
        <taxon>Eukaryota</taxon>
        <taxon>Sar</taxon>
        <taxon>Stramenopiles</taxon>
        <taxon>Ochrophyta</taxon>
        <taxon>Bacillariophyta</taxon>
        <taxon>Coscinodiscophyceae</taxon>
        <taxon>Thalassiosirophycidae</taxon>
        <taxon>Thalassiosirales</taxon>
        <taxon>Thalassiosiraceae</taxon>
        <taxon>Thalassiosira</taxon>
    </lineage>
</organism>
<comment type="caution">
    <text evidence="3">The sequence shown here is derived from an EMBL/GenBank/DDBJ whole genome shotgun (WGS) entry which is preliminary data.</text>
</comment>
<dbReference type="InterPro" id="IPR001623">
    <property type="entry name" value="DnaJ_domain"/>
</dbReference>
<dbReference type="Pfam" id="PF00226">
    <property type="entry name" value="DnaJ"/>
    <property type="match status" value="1"/>
</dbReference>
<name>K0R0M5_THAOC</name>
<reference evidence="3 4" key="1">
    <citation type="journal article" date="2012" name="Genome Biol.">
        <title>Genome and low-iron response of an oceanic diatom adapted to chronic iron limitation.</title>
        <authorList>
            <person name="Lommer M."/>
            <person name="Specht M."/>
            <person name="Roy A.S."/>
            <person name="Kraemer L."/>
            <person name="Andreson R."/>
            <person name="Gutowska M.A."/>
            <person name="Wolf J."/>
            <person name="Bergner S.V."/>
            <person name="Schilhabel M.B."/>
            <person name="Klostermeier U.C."/>
            <person name="Beiko R.G."/>
            <person name="Rosenstiel P."/>
            <person name="Hippler M."/>
            <person name="Laroche J."/>
        </authorList>
    </citation>
    <scope>NUCLEOTIDE SEQUENCE [LARGE SCALE GENOMIC DNA]</scope>
    <source>
        <strain evidence="3 4">CCMP1005</strain>
    </source>
</reference>
<dbReference type="OrthoDB" id="207369at2759"/>
<dbReference type="PANTHER" id="PTHR44825">
    <property type="match status" value="1"/>
</dbReference>
<dbReference type="PRINTS" id="PR00625">
    <property type="entry name" value="JDOMAIN"/>
</dbReference>
<protein>
    <recommendedName>
        <fullName evidence="2">J domain-containing protein</fullName>
    </recommendedName>
</protein>
<gene>
    <name evidence="3" type="ORF">THAOC_37114</name>
</gene>
<evidence type="ECO:0000256" key="1">
    <source>
        <dbReference type="SAM" id="MobiDB-lite"/>
    </source>
</evidence>
<dbReference type="CDD" id="cd06257">
    <property type="entry name" value="DnaJ"/>
    <property type="match status" value="1"/>
</dbReference>
<dbReference type="SUPFAM" id="SSF46565">
    <property type="entry name" value="Chaperone J-domain"/>
    <property type="match status" value="1"/>
</dbReference>
<dbReference type="EMBL" id="AGNL01049805">
    <property type="protein sequence ID" value="EJK44354.1"/>
    <property type="molecule type" value="Genomic_DNA"/>
</dbReference>
<feature type="domain" description="J" evidence="2">
    <location>
        <begin position="163"/>
        <end position="234"/>
    </location>
</feature>
<dbReference type="SMART" id="SM00271">
    <property type="entry name" value="DnaJ"/>
    <property type="match status" value="1"/>
</dbReference>
<feature type="compositionally biased region" description="Basic and acidic residues" evidence="1">
    <location>
        <begin position="83"/>
        <end position="110"/>
    </location>
</feature>
<keyword evidence="4" id="KW-1185">Reference proteome</keyword>
<dbReference type="PANTHER" id="PTHR44825:SF1">
    <property type="entry name" value="DNAJ HOMOLOG SUBFAMILY C MEMBER 4"/>
    <property type="match status" value="1"/>
</dbReference>
<dbReference type="Gene3D" id="1.10.287.110">
    <property type="entry name" value="DnaJ domain"/>
    <property type="match status" value="1"/>
</dbReference>
<sequence>MNEQRRRFDEWQSTNSEARVSVLGKGTIGTSSNKPKGKPASLPIVQQGEWGAYFDVKSDASEANVSLERAIGTTMSGEADDEEKARQWEESKRKERERKAKMRAERDAKTAETYNSAMSAELDRLEEAKKKETKKLPRPPRLPKEEPRVTSAETLVAPLKMETLYDVLGCDQAATRAELKRAYLSKAKLFHPDAVLQNGSSVDVEEAELKFVEVSEAWKILGDQVTRRRYDRDLQGKQISSKAGNLFVSFVEGAAKAMDEALSIAEDDVDGMMP</sequence>
<feature type="region of interest" description="Disordered" evidence="1">
    <location>
        <begin position="1"/>
        <end position="42"/>
    </location>
</feature>
<evidence type="ECO:0000259" key="2">
    <source>
        <dbReference type="PROSITE" id="PS50076"/>
    </source>
</evidence>
<feature type="compositionally biased region" description="Basic and acidic residues" evidence="1">
    <location>
        <begin position="1"/>
        <end position="10"/>
    </location>
</feature>
<proteinExistence type="predicted"/>
<dbReference type="eggNOG" id="ENOG502QYSJ">
    <property type="taxonomic scope" value="Eukaryota"/>
</dbReference>
<accession>K0R0M5</accession>
<feature type="compositionally biased region" description="Basic and acidic residues" evidence="1">
    <location>
        <begin position="121"/>
        <end position="130"/>
    </location>
</feature>
<dbReference type="InterPro" id="IPR036869">
    <property type="entry name" value="J_dom_sf"/>
</dbReference>
<dbReference type="Proteomes" id="UP000266841">
    <property type="component" value="Unassembled WGS sequence"/>
</dbReference>
<dbReference type="PROSITE" id="PS50076">
    <property type="entry name" value="DNAJ_2"/>
    <property type="match status" value="1"/>
</dbReference>
<dbReference type="AlphaFoldDB" id="K0R0M5"/>
<dbReference type="InterPro" id="IPR052763">
    <property type="entry name" value="DnaJ_C4"/>
</dbReference>
<evidence type="ECO:0000313" key="4">
    <source>
        <dbReference type="Proteomes" id="UP000266841"/>
    </source>
</evidence>